<comment type="caution">
    <text evidence="1">The sequence shown here is derived from an EMBL/GenBank/DDBJ whole genome shotgun (WGS) entry which is preliminary data.</text>
</comment>
<proteinExistence type="predicted"/>
<dbReference type="EMBL" id="AMCV02000001">
    <property type="protein sequence ID" value="TDZ26332.1"/>
    <property type="molecule type" value="Genomic_DNA"/>
</dbReference>
<gene>
    <name evidence="1" type="ORF">Cob_v001458</name>
</gene>
<organism evidence="1 2">
    <name type="scientific">Colletotrichum orbiculare (strain 104-T / ATCC 96160 / CBS 514.97 / LARS 414 / MAFF 240422)</name>
    <name type="common">Cucumber anthracnose fungus</name>
    <name type="synonym">Colletotrichum lagenarium</name>
    <dbReference type="NCBI Taxonomy" id="1213857"/>
    <lineage>
        <taxon>Eukaryota</taxon>
        <taxon>Fungi</taxon>
        <taxon>Dikarya</taxon>
        <taxon>Ascomycota</taxon>
        <taxon>Pezizomycotina</taxon>
        <taxon>Sordariomycetes</taxon>
        <taxon>Hypocreomycetidae</taxon>
        <taxon>Glomerellales</taxon>
        <taxon>Glomerellaceae</taxon>
        <taxon>Colletotrichum</taxon>
        <taxon>Colletotrichum orbiculare species complex</taxon>
    </lineage>
</organism>
<name>A0A484G7R6_COLOR</name>
<dbReference type="Proteomes" id="UP000014480">
    <property type="component" value="Unassembled WGS sequence"/>
</dbReference>
<reference evidence="2" key="2">
    <citation type="journal article" date="2019" name="Mol. Plant Microbe Interact.">
        <title>Genome sequence resources for four phytopathogenic fungi from the Colletotrichum orbiculare species complex.</title>
        <authorList>
            <person name="Gan P."/>
            <person name="Tsushima A."/>
            <person name="Narusaka M."/>
            <person name="Narusaka Y."/>
            <person name="Takano Y."/>
            <person name="Kubo Y."/>
            <person name="Shirasu K."/>
        </authorList>
    </citation>
    <scope>GENOME REANNOTATION</scope>
    <source>
        <strain evidence="2">104-T / ATCC 96160 / CBS 514.97 / LARS 414 / MAFF 240422</strain>
    </source>
</reference>
<protein>
    <submittedName>
        <fullName evidence="1">Uncharacterized protein</fullName>
    </submittedName>
</protein>
<keyword evidence="2" id="KW-1185">Reference proteome</keyword>
<evidence type="ECO:0000313" key="2">
    <source>
        <dbReference type="Proteomes" id="UP000014480"/>
    </source>
</evidence>
<accession>A0A484G7R6</accession>
<sequence>MAKEKHKAERPRNPATYCVPNTGTSPSCFFESPLKLHNHNHCTSSSTRTYCNVLCFASSARPVTGASPSPPPLPADTSRFGGLAVTVFPSLRLPTNATDVRSTVLERGSL</sequence>
<reference evidence="2" key="1">
    <citation type="journal article" date="2013" name="New Phytol.">
        <title>Comparative genomic and transcriptomic analyses reveal the hemibiotrophic stage shift of Colletotrichum fungi.</title>
        <authorList>
            <person name="Gan P."/>
            <person name="Ikeda K."/>
            <person name="Irieda H."/>
            <person name="Narusaka M."/>
            <person name="O'Connell R.J."/>
            <person name="Narusaka Y."/>
            <person name="Takano Y."/>
            <person name="Kubo Y."/>
            <person name="Shirasu K."/>
        </authorList>
    </citation>
    <scope>NUCLEOTIDE SEQUENCE [LARGE SCALE GENOMIC DNA]</scope>
    <source>
        <strain evidence="2">104-T / ATCC 96160 / CBS 514.97 / LARS 414 / MAFF 240422</strain>
    </source>
</reference>
<dbReference type="AlphaFoldDB" id="A0A484G7R6"/>
<evidence type="ECO:0000313" key="1">
    <source>
        <dbReference type="EMBL" id="TDZ26332.1"/>
    </source>
</evidence>